<evidence type="ECO:0000256" key="1">
    <source>
        <dbReference type="SAM" id="MobiDB-lite"/>
    </source>
</evidence>
<evidence type="ECO:0000313" key="4">
    <source>
        <dbReference type="Proteomes" id="UP000239772"/>
    </source>
</evidence>
<feature type="compositionally biased region" description="Low complexity" evidence="1">
    <location>
        <begin position="104"/>
        <end position="120"/>
    </location>
</feature>
<accession>A0A2T1HWC9</accession>
<protein>
    <submittedName>
        <fullName evidence="3">Uncharacterized protein</fullName>
    </submittedName>
</protein>
<dbReference type="Proteomes" id="UP000239772">
    <property type="component" value="Unassembled WGS sequence"/>
</dbReference>
<proteinExistence type="predicted"/>
<evidence type="ECO:0000313" key="3">
    <source>
        <dbReference type="EMBL" id="PSC05888.1"/>
    </source>
</evidence>
<keyword evidence="4" id="KW-1185">Reference proteome</keyword>
<evidence type="ECO:0000256" key="2">
    <source>
        <dbReference type="SAM" id="SignalP"/>
    </source>
</evidence>
<feature type="region of interest" description="Disordered" evidence="1">
    <location>
        <begin position="88"/>
        <end position="120"/>
    </location>
</feature>
<feature type="signal peptide" evidence="2">
    <location>
        <begin position="1"/>
        <end position="23"/>
    </location>
</feature>
<dbReference type="EMBL" id="PVZS01000005">
    <property type="protein sequence ID" value="PSC05888.1"/>
    <property type="molecule type" value="Genomic_DNA"/>
</dbReference>
<feature type="region of interest" description="Disordered" evidence="1">
    <location>
        <begin position="24"/>
        <end position="43"/>
    </location>
</feature>
<reference evidence="4" key="1">
    <citation type="submission" date="2018-03" db="EMBL/GenBank/DDBJ databases">
        <authorList>
            <person name="Sun L."/>
            <person name="Liu H."/>
            <person name="Chen W."/>
            <person name="Huang K."/>
            <person name="Liu W."/>
            <person name="Gao X."/>
        </authorList>
    </citation>
    <scope>NUCLEOTIDE SEQUENCE [LARGE SCALE GENOMIC DNA]</scope>
    <source>
        <strain evidence="4">SH9</strain>
    </source>
</reference>
<dbReference type="RefSeq" id="WP_106335728.1">
    <property type="nucleotide sequence ID" value="NZ_PVZS01000005.1"/>
</dbReference>
<gene>
    <name evidence="3" type="ORF">SLNSH_05765</name>
</gene>
<feature type="chain" id="PRO_5015712040" evidence="2">
    <location>
        <begin position="24"/>
        <end position="120"/>
    </location>
</feature>
<organism evidence="3 4">
    <name type="scientific">Alsobacter soli</name>
    <dbReference type="NCBI Taxonomy" id="2109933"/>
    <lineage>
        <taxon>Bacteria</taxon>
        <taxon>Pseudomonadati</taxon>
        <taxon>Pseudomonadota</taxon>
        <taxon>Alphaproteobacteria</taxon>
        <taxon>Hyphomicrobiales</taxon>
        <taxon>Alsobacteraceae</taxon>
        <taxon>Alsobacter</taxon>
    </lineage>
</organism>
<keyword evidence="2" id="KW-0732">Signal</keyword>
<dbReference type="AlphaFoldDB" id="A0A2T1HWC9"/>
<name>A0A2T1HWC9_9HYPH</name>
<comment type="caution">
    <text evidence="3">The sequence shown here is derived from an EMBL/GenBank/DDBJ whole genome shotgun (WGS) entry which is preliminary data.</text>
</comment>
<sequence>MHFPRLAPVLACLPLLAASPAWADGMAPRAPATPACPDYGSFAVVDPPGGGRGRITAESLPGCPDLPGQRPAASVNVDVMVGIGSGQNAGTSSNAQGGGGGGLLVPTAPLPVLNLRPRTR</sequence>